<feature type="region of interest" description="Disordered" evidence="1">
    <location>
        <begin position="1"/>
        <end position="53"/>
    </location>
</feature>
<comment type="caution">
    <text evidence="2">The sequence shown here is derived from an EMBL/GenBank/DDBJ whole genome shotgun (WGS) entry which is preliminary data.</text>
</comment>
<gene>
    <name evidence="2" type="ORF">AQJ11_01410</name>
</gene>
<accession>A0A101QLW9</accession>
<proteinExistence type="predicted"/>
<dbReference type="EMBL" id="LMWP01000002">
    <property type="protein sequence ID" value="KUN32224.1"/>
    <property type="molecule type" value="Genomic_DNA"/>
</dbReference>
<evidence type="ECO:0000256" key="1">
    <source>
        <dbReference type="SAM" id="MobiDB-lite"/>
    </source>
</evidence>
<sequence length="115" mass="12067">MRKFPGPLLRTTAGDSAALPSRERLTLSPGLRRTPVARHDPAAPADDVPDSMIIAPGDVPARRIPGYADTLGYDGDVCDLGRAPRRGGDQPGFRLVSHADAARAGVLFAAANALR</sequence>
<evidence type="ECO:0000313" key="3">
    <source>
        <dbReference type="Proteomes" id="UP000053398"/>
    </source>
</evidence>
<organism evidence="2 3">
    <name type="scientific">Streptomyces corchorusii</name>
    <name type="common">Streptomyces chibaensis</name>
    <dbReference type="NCBI Taxonomy" id="1903"/>
    <lineage>
        <taxon>Bacteria</taxon>
        <taxon>Bacillati</taxon>
        <taxon>Actinomycetota</taxon>
        <taxon>Actinomycetes</taxon>
        <taxon>Kitasatosporales</taxon>
        <taxon>Streptomycetaceae</taxon>
        <taxon>Streptomyces</taxon>
    </lineage>
</organism>
<evidence type="ECO:0000313" key="2">
    <source>
        <dbReference type="EMBL" id="KUN32224.1"/>
    </source>
</evidence>
<protein>
    <submittedName>
        <fullName evidence="2">Uncharacterized protein</fullName>
    </submittedName>
</protein>
<reference evidence="2 3" key="1">
    <citation type="submission" date="2015-10" db="EMBL/GenBank/DDBJ databases">
        <title>Draft genome sequence of Streptomyces corchorusii DSM 40340, type strain for the species Streptomyces corchorusii.</title>
        <authorList>
            <person name="Ruckert C."/>
            <person name="Winkler A."/>
            <person name="Kalinowski J."/>
            <person name="Kampfer P."/>
            <person name="Glaeser S."/>
        </authorList>
    </citation>
    <scope>NUCLEOTIDE SEQUENCE [LARGE SCALE GENOMIC DNA]</scope>
    <source>
        <strain evidence="2 3">DSM 40340</strain>
    </source>
</reference>
<keyword evidence="3" id="KW-1185">Reference proteome</keyword>
<dbReference type="Proteomes" id="UP000053398">
    <property type="component" value="Unassembled WGS sequence"/>
</dbReference>
<name>A0A101QLW9_STRCK</name>
<dbReference type="AlphaFoldDB" id="A0A101QLW9"/>
<dbReference type="RefSeq" id="WP_059261550.1">
    <property type="nucleotide sequence ID" value="NZ_KQ948351.1"/>
</dbReference>